<sequence length="394" mass="43626">MTSDVKNYKICQRCRYVMLCRAIVLVIVLQQIIADTRSGDVHGTVLYKLKDINRKTWTYSERTELQCRMTVGSLVPGANFSDYDGDIFLQYFDHIKNEAKKIVSSVTRKRAMIAVVDALGGYLHAELLPRARELYYEGRAKYSTLKRLHKLEKNIKYVLGTDGRDWARPAASGRQRSGAASPVRRAGNGTSTVRPVVDDEPAGQCGGVDAARYGLLRRWTKTAVDGDVDGYTNAVPSFDNDTRPRSLVVPCPERPVLYGMRDAGCHQTLFEHLATAAVADMPPRRAALRRWLGEVVLPLAKTAPAADRWYPALWGVTLAARRLDEADRGGPRGGRQGDGRDHRQLDCDRTTEDGPGFDFYASIVLLATTVCWTTALCIAIVGNSIGDLTFTSDP</sequence>
<evidence type="ECO:0000256" key="1">
    <source>
        <dbReference type="SAM" id="MobiDB-lite"/>
    </source>
</evidence>
<organism evidence="3 4">
    <name type="scientific">Aphis craccivora</name>
    <name type="common">Cowpea aphid</name>
    <dbReference type="NCBI Taxonomy" id="307492"/>
    <lineage>
        <taxon>Eukaryota</taxon>
        <taxon>Metazoa</taxon>
        <taxon>Ecdysozoa</taxon>
        <taxon>Arthropoda</taxon>
        <taxon>Hexapoda</taxon>
        <taxon>Insecta</taxon>
        <taxon>Pterygota</taxon>
        <taxon>Neoptera</taxon>
        <taxon>Paraneoptera</taxon>
        <taxon>Hemiptera</taxon>
        <taxon>Sternorrhyncha</taxon>
        <taxon>Aphidomorpha</taxon>
        <taxon>Aphidoidea</taxon>
        <taxon>Aphididae</taxon>
        <taxon>Aphidini</taxon>
        <taxon>Aphis</taxon>
        <taxon>Aphis</taxon>
    </lineage>
</organism>
<feature type="compositionally biased region" description="Low complexity" evidence="1">
    <location>
        <begin position="168"/>
        <end position="182"/>
    </location>
</feature>
<feature type="transmembrane region" description="Helical" evidence="2">
    <location>
        <begin position="16"/>
        <end position="34"/>
    </location>
</feature>
<reference evidence="3 4" key="1">
    <citation type="submission" date="2019-08" db="EMBL/GenBank/DDBJ databases">
        <title>Whole genome of Aphis craccivora.</title>
        <authorList>
            <person name="Voronova N.V."/>
            <person name="Shulinski R.S."/>
            <person name="Bandarenka Y.V."/>
            <person name="Zhorov D.G."/>
            <person name="Warner D."/>
        </authorList>
    </citation>
    <scope>NUCLEOTIDE SEQUENCE [LARGE SCALE GENOMIC DNA]</scope>
    <source>
        <strain evidence="3">180601</strain>
        <tissue evidence="3">Whole Body</tissue>
    </source>
</reference>
<evidence type="ECO:0000313" key="4">
    <source>
        <dbReference type="Proteomes" id="UP000478052"/>
    </source>
</evidence>
<keyword evidence="2" id="KW-0472">Membrane</keyword>
<name>A0A6G0Z467_APHCR</name>
<protein>
    <submittedName>
        <fullName evidence="3">Uncharacterized protein</fullName>
    </submittedName>
</protein>
<evidence type="ECO:0000256" key="2">
    <source>
        <dbReference type="SAM" id="Phobius"/>
    </source>
</evidence>
<proteinExistence type="predicted"/>
<feature type="region of interest" description="Disordered" evidence="1">
    <location>
        <begin position="168"/>
        <end position="201"/>
    </location>
</feature>
<evidence type="ECO:0000313" key="3">
    <source>
        <dbReference type="EMBL" id="KAF0765047.1"/>
    </source>
</evidence>
<feature type="region of interest" description="Disordered" evidence="1">
    <location>
        <begin position="325"/>
        <end position="348"/>
    </location>
</feature>
<dbReference type="EMBL" id="VUJU01001496">
    <property type="protein sequence ID" value="KAF0765047.1"/>
    <property type="molecule type" value="Genomic_DNA"/>
</dbReference>
<gene>
    <name evidence="3" type="ORF">FWK35_00005592</name>
</gene>
<keyword evidence="2" id="KW-0812">Transmembrane</keyword>
<keyword evidence="2" id="KW-1133">Transmembrane helix</keyword>
<dbReference type="Proteomes" id="UP000478052">
    <property type="component" value="Unassembled WGS sequence"/>
</dbReference>
<feature type="transmembrane region" description="Helical" evidence="2">
    <location>
        <begin position="359"/>
        <end position="381"/>
    </location>
</feature>
<keyword evidence="4" id="KW-1185">Reference proteome</keyword>
<dbReference type="OrthoDB" id="6614503at2759"/>
<accession>A0A6G0Z467</accession>
<dbReference type="AlphaFoldDB" id="A0A6G0Z467"/>
<comment type="caution">
    <text evidence="3">The sequence shown here is derived from an EMBL/GenBank/DDBJ whole genome shotgun (WGS) entry which is preliminary data.</text>
</comment>